<dbReference type="EMBL" id="OU899034">
    <property type="protein sequence ID" value="CAH1714569.1"/>
    <property type="molecule type" value="Genomic_DNA"/>
</dbReference>
<name>A0A9P0NGK3_APHGO</name>
<reference evidence="1" key="1">
    <citation type="submission" date="2022-02" db="EMBL/GenBank/DDBJ databases">
        <authorList>
            <person name="King R."/>
        </authorList>
    </citation>
    <scope>NUCLEOTIDE SEQUENCE</scope>
</reference>
<evidence type="ECO:0000313" key="1">
    <source>
        <dbReference type="EMBL" id="CAH1714569.1"/>
    </source>
</evidence>
<protein>
    <submittedName>
        <fullName evidence="1">Uncharacterized protein</fullName>
    </submittedName>
</protein>
<dbReference type="Proteomes" id="UP001154329">
    <property type="component" value="Chromosome 1"/>
</dbReference>
<evidence type="ECO:0000313" key="2">
    <source>
        <dbReference type="Proteomes" id="UP001154329"/>
    </source>
</evidence>
<organism evidence="1 2">
    <name type="scientific">Aphis gossypii</name>
    <name type="common">Cotton aphid</name>
    <dbReference type="NCBI Taxonomy" id="80765"/>
    <lineage>
        <taxon>Eukaryota</taxon>
        <taxon>Metazoa</taxon>
        <taxon>Ecdysozoa</taxon>
        <taxon>Arthropoda</taxon>
        <taxon>Hexapoda</taxon>
        <taxon>Insecta</taxon>
        <taxon>Pterygota</taxon>
        <taxon>Neoptera</taxon>
        <taxon>Paraneoptera</taxon>
        <taxon>Hemiptera</taxon>
        <taxon>Sternorrhyncha</taxon>
        <taxon>Aphidomorpha</taxon>
        <taxon>Aphidoidea</taxon>
        <taxon>Aphididae</taxon>
        <taxon>Aphidini</taxon>
        <taxon>Aphis</taxon>
        <taxon>Aphis</taxon>
    </lineage>
</organism>
<gene>
    <name evidence="1" type="ORF">APHIGO_LOCUS2830</name>
</gene>
<accession>A0A9P0NGK3</accession>
<proteinExistence type="predicted"/>
<sequence length="86" mass="10222">MLDWLDADFIDQYYGIYLFLKIEKTEIQNAIDWCSCNAVDIFKRKEDKKPTETTDNPEIVLTSGNELSDKNIKYSKFKIYKLFIKI</sequence>
<keyword evidence="2" id="KW-1185">Reference proteome</keyword>
<reference evidence="1" key="2">
    <citation type="submission" date="2022-10" db="EMBL/GenBank/DDBJ databases">
        <authorList>
            <consortium name="ENA_rothamsted_submissions"/>
            <consortium name="culmorum"/>
            <person name="King R."/>
        </authorList>
    </citation>
    <scope>NUCLEOTIDE SEQUENCE</scope>
</reference>
<dbReference type="AlphaFoldDB" id="A0A9P0NGK3"/>